<name>A0ABS5SHS1_9BACT</name>
<keyword evidence="3" id="KW-1185">Reference proteome</keyword>
<comment type="caution">
    <text evidence="2">The sequence shown here is derived from an EMBL/GenBank/DDBJ whole genome shotgun (WGS) entry which is preliminary data.</text>
</comment>
<proteinExistence type="predicted"/>
<accession>A0ABS5SHS1</accession>
<dbReference type="EMBL" id="JAHCVK010000009">
    <property type="protein sequence ID" value="MBT0654287.1"/>
    <property type="molecule type" value="Genomic_DNA"/>
</dbReference>
<sequence>MIIKQTKGGFFYACADITNVSTEKTKSQTARSARQRRNPGELLQEPVLQELWSAGLGEHQGPDIACYAGGGDRSAAQGQLYGWQKQ</sequence>
<evidence type="ECO:0000313" key="2">
    <source>
        <dbReference type="EMBL" id="MBT0654287.1"/>
    </source>
</evidence>
<reference evidence="2 3" key="1">
    <citation type="submission" date="2021-05" db="EMBL/GenBank/DDBJ databases">
        <title>The draft genome of Geobacter luticola JCM 17780.</title>
        <authorList>
            <person name="Xu Z."/>
            <person name="Masuda Y."/>
            <person name="Itoh H."/>
            <person name="Senoo K."/>
        </authorList>
    </citation>
    <scope>NUCLEOTIDE SEQUENCE [LARGE SCALE GENOMIC DNA]</scope>
    <source>
        <strain evidence="2 3">JCM 17780</strain>
    </source>
</reference>
<evidence type="ECO:0000256" key="1">
    <source>
        <dbReference type="SAM" id="MobiDB-lite"/>
    </source>
</evidence>
<evidence type="ECO:0000313" key="3">
    <source>
        <dbReference type="Proteomes" id="UP000756860"/>
    </source>
</evidence>
<feature type="compositionally biased region" description="Polar residues" evidence="1">
    <location>
        <begin position="23"/>
        <end position="32"/>
    </location>
</feature>
<organism evidence="2 3">
    <name type="scientific">Geomobilimonas luticola</name>
    <dbReference type="NCBI Taxonomy" id="1114878"/>
    <lineage>
        <taxon>Bacteria</taxon>
        <taxon>Pseudomonadati</taxon>
        <taxon>Thermodesulfobacteriota</taxon>
        <taxon>Desulfuromonadia</taxon>
        <taxon>Geobacterales</taxon>
        <taxon>Geobacteraceae</taxon>
        <taxon>Geomobilimonas</taxon>
    </lineage>
</organism>
<dbReference type="Proteomes" id="UP000756860">
    <property type="component" value="Unassembled WGS sequence"/>
</dbReference>
<feature type="region of interest" description="Disordered" evidence="1">
    <location>
        <begin position="23"/>
        <end position="42"/>
    </location>
</feature>
<gene>
    <name evidence="2" type="ORF">KI810_14575</name>
</gene>
<protein>
    <submittedName>
        <fullName evidence="2">Uncharacterized protein</fullName>
    </submittedName>
</protein>